<dbReference type="Pfam" id="PF04434">
    <property type="entry name" value="SWIM"/>
    <property type="match status" value="1"/>
</dbReference>
<keyword evidence="1" id="KW-0863">Zinc-finger</keyword>
<protein>
    <recommendedName>
        <fullName evidence="2">SWIM-type domain-containing protein</fullName>
    </recommendedName>
</protein>
<dbReference type="EMBL" id="AKKV01000024">
    <property type="protein sequence ID" value="EIT85762.1"/>
    <property type="molecule type" value="Genomic_DNA"/>
</dbReference>
<dbReference type="RefSeq" id="WP_007201694.1">
    <property type="nucleotide sequence ID" value="NZ_AKKV01000024.1"/>
</dbReference>
<keyword evidence="4" id="KW-1185">Reference proteome</keyword>
<dbReference type="OrthoDB" id="7593573at2"/>
<reference evidence="3 4" key="1">
    <citation type="journal article" date="2012" name="J. Bacteriol.">
        <title>Genome of Bacillus macauensis ZFHKF-1, a Long-Chain-Forming Bacterium.</title>
        <authorList>
            <person name="Cai L."/>
            <person name="Zhang T."/>
        </authorList>
    </citation>
    <scope>NUCLEOTIDE SEQUENCE [LARGE SCALE GENOMIC DNA]</scope>
    <source>
        <strain evidence="3 4">ZFHKF-1</strain>
    </source>
</reference>
<dbReference type="InterPro" id="IPR007527">
    <property type="entry name" value="Znf_SWIM"/>
</dbReference>
<evidence type="ECO:0000256" key="1">
    <source>
        <dbReference type="PROSITE-ProRule" id="PRU00325"/>
    </source>
</evidence>
<keyword evidence="1" id="KW-0479">Metal-binding</keyword>
<name>I8AJ03_9BACL</name>
<keyword evidence="1" id="KW-0862">Zinc</keyword>
<evidence type="ECO:0000313" key="3">
    <source>
        <dbReference type="EMBL" id="EIT85762.1"/>
    </source>
</evidence>
<sequence length="546" mass="64919">MLSKQIPKQVVLALGESVLHHFESATIQEGYSLFQSGNVYNVEGSSEMISGAVSDEERYDVHVHLNAFEKSECSCAREKPCAHMLALFFQLYASFGPPYQLILNWKQAKGSEVILQQEKRPSHTVLSPTGQQKLENECSMEKWRTFFQERFDAFEKKKMQHLSFVELERGEGYTFMHIHKEFYPSLLNAGHFDDKDLGSLYRFHAQLETFKQLIKYEETYGVQAFLTSHFEMIVQQMTTAMEKTLLEMDTQQLREKAPELVEASLSAFQETFQLVHRYFSQFFHVFLISWATLYDVQKWIASYEAQLMKQKETGSKAKLLDMALIHFAFLQKKDDVAFERMKQTNDFTLKHAMLWLKLLLHWKAWDRLLAWLLVLQPILHEQRNSYYKNVELREHFHDYIHYFWKYAQYTGEEEAYEQMLVAFLPVTLYEYNDYLLVEQEVRRWAEVQLLMGYSPALIDSGELVDVEKIDMTVLLPLYHQAVHRLIEEKNRKSYKLAVRYLKKLRTIYKKQKNSERFMNYIEKLSSEYNRLRAFQEELRKGKFIND</sequence>
<dbReference type="PROSITE" id="PS50966">
    <property type="entry name" value="ZF_SWIM"/>
    <property type="match status" value="1"/>
</dbReference>
<dbReference type="AlphaFoldDB" id="I8AJ03"/>
<dbReference type="PATRIC" id="fig|1196324.3.peg.1641"/>
<dbReference type="Proteomes" id="UP000004080">
    <property type="component" value="Unassembled WGS sequence"/>
</dbReference>
<dbReference type="GO" id="GO:0008270">
    <property type="term" value="F:zinc ion binding"/>
    <property type="evidence" value="ECO:0007669"/>
    <property type="project" value="UniProtKB-KW"/>
</dbReference>
<feature type="domain" description="SWIM-type" evidence="2">
    <location>
        <begin position="59"/>
        <end position="92"/>
    </location>
</feature>
<accession>I8AJ03</accession>
<organism evidence="3 4">
    <name type="scientific">Fictibacillus macauensis ZFHKF-1</name>
    <dbReference type="NCBI Taxonomy" id="1196324"/>
    <lineage>
        <taxon>Bacteria</taxon>
        <taxon>Bacillati</taxon>
        <taxon>Bacillota</taxon>
        <taxon>Bacilli</taxon>
        <taxon>Bacillales</taxon>
        <taxon>Fictibacillaceae</taxon>
        <taxon>Fictibacillus</taxon>
    </lineage>
</organism>
<dbReference type="STRING" id="1196324.A374_08004"/>
<proteinExistence type="predicted"/>
<evidence type="ECO:0000259" key="2">
    <source>
        <dbReference type="PROSITE" id="PS50966"/>
    </source>
</evidence>
<comment type="caution">
    <text evidence="3">The sequence shown here is derived from an EMBL/GenBank/DDBJ whole genome shotgun (WGS) entry which is preliminary data.</text>
</comment>
<dbReference type="eggNOG" id="COG4715">
    <property type="taxonomic scope" value="Bacteria"/>
</dbReference>
<gene>
    <name evidence="3" type="ORF">A374_08004</name>
</gene>
<evidence type="ECO:0000313" key="4">
    <source>
        <dbReference type="Proteomes" id="UP000004080"/>
    </source>
</evidence>